<evidence type="ECO:0000313" key="2">
    <source>
        <dbReference type="Proteomes" id="UP001497535"/>
    </source>
</evidence>
<reference evidence="1" key="1">
    <citation type="submission" date="2023-11" db="EMBL/GenBank/DDBJ databases">
        <authorList>
            <person name="Poullet M."/>
        </authorList>
    </citation>
    <scope>NUCLEOTIDE SEQUENCE</scope>
    <source>
        <strain evidence="1">E1834</strain>
    </source>
</reference>
<organism evidence="1 2">
    <name type="scientific">Meloidogyne enterolobii</name>
    <name type="common">Root-knot nematode worm</name>
    <name type="synonym">Meloidogyne mayaguensis</name>
    <dbReference type="NCBI Taxonomy" id="390850"/>
    <lineage>
        <taxon>Eukaryota</taxon>
        <taxon>Metazoa</taxon>
        <taxon>Ecdysozoa</taxon>
        <taxon>Nematoda</taxon>
        <taxon>Chromadorea</taxon>
        <taxon>Rhabditida</taxon>
        <taxon>Tylenchina</taxon>
        <taxon>Tylenchomorpha</taxon>
        <taxon>Tylenchoidea</taxon>
        <taxon>Meloidogynidae</taxon>
        <taxon>Meloidogyninae</taxon>
        <taxon>Meloidogyne</taxon>
    </lineage>
</organism>
<proteinExistence type="predicted"/>
<comment type="caution">
    <text evidence="1">The sequence shown here is derived from an EMBL/GenBank/DDBJ whole genome shotgun (WGS) entry which is preliminary data.</text>
</comment>
<dbReference type="EMBL" id="CAVMJV010000003">
    <property type="protein sequence ID" value="CAK5020001.1"/>
    <property type="molecule type" value="Genomic_DNA"/>
</dbReference>
<evidence type="ECO:0000313" key="1">
    <source>
        <dbReference type="EMBL" id="CAK5020001.1"/>
    </source>
</evidence>
<keyword evidence="2" id="KW-1185">Reference proteome</keyword>
<name>A0ACB0XW23_MELEN</name>
<protein>
    <submittedName>
        <fullName evidence="1">Uncharacterized protein</fullName>
    </submittedName>
</protein>
<gene>
    <name evidence="1" type="ORF">MENTE1834_LOCUS4305</name>
</gene>
<sequence>MIAYSEELLELSRVTPKLSRSSKSGQNYFRLFKLLTYCLNRGYCCWCANPRGRTKSYSTINLIARNFVKNHRIDQILMSFDSARGALSYDLSFP</sequence>
<accession>A0ACB0XW23</accession>
<dbReference type="Proteomes" id="UP001497535">
    <property type="component" value="Unassembled WGS sequence"/>
</dbReference>